<gene>
    <name evidence="2" type="ORF">HPB48_026946</name>
</gene>
<proteinExistence type="predicted"/>
<name>A0A9J6HC15_HAELO</name>
<reference evidence="2 3" key="1">
    <citation type="journal article" date="2020" name="Cell">
        <title>Large-Scale Comparative Analyses of Tick Genomes Elucidate Their Genetic Diversity and Vector Capacities.</title>
        <authorList>
            <consortium name="Tick Genome and Microbiome Consortium (TIGMIC)"/>
            <person name="Jia N."/>
            <person name="Wang J."/>
            <person name="Shi W."/>
            <person name="Du L."/>
            <person name="Sun Y."/>
            <person name="Zhan W."/>
            <person name="Jiang J.F."/>
            <person name="Wang Q."/>
            <person name="Zhang B."/>
            <person name="Ji P."/>
            <person name="Bell-Sakyi L."/>
            <person name="Cui X.M."/>
            <person name="Yuan T.T."/>
            <person name="Jiang B.G."/>
            <person name="Yang W.F."/>
            <person name="Lam T.T."/>
            <person name="Chang Q.C."/>
            <person name="Ding S.J."/>
            <person name="Wang X.J."/>
            <person name="Zhu J.G."/>
            <person name="Ruan X.D."/>
            <person name="Zhao L."/>
            <person name="Wei J.T."/>
            <person name="Ye R.Z."/>
            <person name="Que T.C."/>
            <person name="Du C.H."/>
            <person name="Zhou Y.H."/>
            <person name="Cheng J.X."/>
            <person name="Dai P.F."/>
            <person name="Guo W.B."/>
            <person name="Han X.H."/>
            <person name="Huang E.J."/>
            <person name="Li L.F."/>
            <person name="Wei W."/>
            <person name="Gao Y.C."/>
            <person name="Liu J.Z."/>
            <person name="Shao H.Z."/>
            <person name="Wang X."/>
            <person name="Wang C.C."/>
            <person name="Yang T.C."/>
            <person name="Huo Q.B."/>
            <person name="Li W."/>
            <person name="Chen H.Y."/>
            <person name="Chen S.E."/>
            <person name="Zhou L.G."/>
            <person name="Ni X.B."/>
            <person name="Tian J.H."/>
            <person name="Sheng Y."/>
            <person name="Liu T."/>
            <person name="Pan Y.S."/>
            <person name="Xia L.Y."/>
            <person name="Li J."/>
            <person name="Zhao F."/>
            <person name="Cao W.C."/>
        </authorList>
    </citation>
    <scope>NUCLEOTIDE SEQUENCE [LARGE SCALE GENOMIC DNA]</scope>
    <source>
        <strain evidence="2">HaeL-2018</strain>
    </source>
</reference>
<evidence type="ECO:0000313" key="2">
    <source>
        <dbReference type="EMBL" id="KAH9384916.1"/>
    </source>
</evidence>
<dbReference type="AlphaFoldDB" id="A0A9J6HC15"/>
<comment type="caution">
    <text evidence="2">The sequence shown here is derived from an EMBL/GenBank/DDBJ whole genome shotgun (WGS) entry which is preliminary data.</text>
</comment>
<evidence type="ECO:0000313" key="3">
    <source>
        <dbReference type="Proteomes" id="UP000821853"/>
    </source>
</evidence>
<evidence type="ECO:0000256" key="1">
    <source>
        <dbReference type="SAM" id="MobiDB-lite"/>
    </source>
</evidence>
<dbReference type="OrthoDB" id="4703at2759"/>
<dbReference type="Proteomes" id="UP000821853">
    <property type="component" value="Unassembled WGS sequence"/>
</dbReference>
<keyword evidence="3" id="KW-1185">Reference proteome</keyword>
<protein>
    <submittedName>
        <fullName evidence="2">Uncharacterized protein</fullName>
    </submittedName>
</protein>
<dbReference type="EMBL" id="JABSTR010003435">
    <property type="protein sequence ID" value="KAH9384916.1"/>
    <property type="molecule type" value="Genomic_DNA"/>
</dbReference>
<organism evidence="2 3">
    <name type="scientific">Haemaphysalis longicornis</name>
    <name type="common">Bush tick</name>
    <dbReference type="NCBI Taxonomy" id="44386"/>
    <lineage>
        <taxon>Eukaryota</taxon>
        <taxon>Metazoa</taxon>
        <taxon>Ecdysozoa</taxon>
        <taxon>Arthropoda</taxon>
        <taxon>Chelicerata</taxon>
        <taxon>Arachnida</taxon>
        <taxon>Acari</taxon>
        <taxon>Parasitiformes</taxon>
        <taxon>Ixodida</taxon>
        <taxon>Ixodoidea</taxon>
        <taxon>Ixodidae</taxon>
        <taxon>Haemaphysalinae</taxon>
        <taxon>Haemaphysalis</taxon>
    </lineage>
</organism>
<accession>A0A9J6HC15</accession>
<feature type="region of interest" description="Disordered" evidence="1">
    <location>
        <begin position="139"/>
        <end position="163"/>
    </location>
</feature>
<sequence length="242" mass="25772">MPAVAPAYNSGTAFSSEEFFKGSLFLVACCWPNGHCGAVTSPPCGSLSLAAYRNGPALSVFRENGYYGFPPKSLAAHGTTVLSVAVSPWTNAVASCDASGEVGAIVLPCLSQSLDLMKHHNHSRLPLYRTLLVALNENEEDGQRQPAGKKRPLARPGPPQHGGHVVASRDFGLCFEDVPLLRDGPVPQQALERVVNFKGMLSRTSNQYRLASLNTVSLLSSSLSPSLLLSLVSVETLQGKKE</sequence>
<dbReference type="VEuPathDB" id="VectorBase:HLOH_040363"/>